<sequence>TILRMSGSGRKRVSKWDAKQEDIQNGNDYVEKSGSYHRDKDPEHAGFYPEGNGRNGSRRSVPDDDDDGERLKSRQHPGEAWPSRGRVSHEEGDDAMMSYYDTRKSSEQDESRQPYWDRPRTRRSGSRSNSRSMSRSRSRSRSPLQRVRRDARGSYDRHKTRDNDGRYSRAGDHDWEAKDRDTKYYNEDSREQYPLRRSDYPEDHSNSRRETSDPILRSHRDRRDVPEREYNRVSNVPCRYFPLGNCRNGTSCRFSHHGARRSLERKPQDKMFSRHDSSGTTERMRNSHRWNERSDTGKSDEGSKGDNNNNNGSWIGDMEMSPDWNYGVKTLKNPLKEEHGVVKDVLAPAYEHGSAAISHSHHGFSNNNIANTAPPVQVFNQNIENHSAVPYQSTPLAVGGSQVLPPPPPAVTTTHLPENGIAQNTVSREELNHISNISASLAQFFGNGQPIPQLQSTLNPKQAMQVPEVYGKEEQSSHAQSDLLNSIQTGVVPAVQILNSDTLFSLAGNPKASSDEDRDKKIDEEASKEPDVRKTEQEGGEETGKDAEEEEEEEEEDENSKKEKDPKGMKAFKFALVEIVKELLKPAWKEGGMNKDAYKNIVKKAVDKVTGAIQTGNIPQTQEKIDHYLSASKPKLTKLVQVCLFTHMHTSLA</sequence>
<dbReference type="PANTHER" id="PTHR36886">
    <property type="entry name" value="PROTEIN FRIGIDA-ESSENTIAL 1"/>
    <property type="match status" value="1"/>
</dbReference>
<dbReference type="PROSITE" id="PS50103">
    <property type="entry name" value="ZF_C3H1"/>
    <property type="match status" value="1"/>
</dbReference>
<evidence type="ECO:0000259" key="6">
    <source>
        <dbReference type="PROSITE" id="PS50103"/>
    </source>
</evidence>
<feature type="compositionally biased region" description="Basic and acidic residues" evidence="5">
    <location>
        <begin position="147"/>
        <end position="228"/>
    </location>
</feature>
<feature type="compositionally biased region" description="Basic and acidic residues" evidence="5">
    <location>
        <begin position="29"/>
        <end position="44"/>
    </location>
</feature>
<evidence type="ECO:0000313" key="7">
    <source>
        <dbReference type="EMBL" id="KAF3525274.1"/>
    </source>
</evidence>
<feature type="region of interest" description="Disordered" evidence="5">
    <location>
        <begin position="251"/>
        <end position="318"/>
    </location>
</feature>
<dbReference type="InterPro" id="IPR041367">
    <property type="entry name" value="Znf-CCCH_4"/>
</dbReference>
<dbReference type="InterPro" id="IPR000571">
    <property type="entry name" value="Znf_CCCH"/>
</dbReference>
<dbReference type="Pfam" id="PF18044">
    <property type="entry name" value="zf-CCCH_4"/>
    <property type="match status" value="1"/>
</dbReference>
<accession>A0A8S9PV96</accession>
<dbReference type="InterPro" id="IPR052650">
    <property type="entry name" value="Zinc_finger_CCCH"/>
</dbReference>
<dbReference type="GO" id="GO:0008270">
    <property type="term" value="F:zinc ion binding"/>
    <property type="evidence" value="ECO:0007669"/>
    <property type="project" value="UniProtKB-KW"/>
</dbReference>
<dbReference type="EMBL" id="QGKX02001347">
    <property type="protein sequence ID" value="KAF3525274.1"/>
    <property type="molecule type" value="Genomic_DNA"/>
</dbReference>
<feature type="domain" description="C3H1-type" evidence="6">
    <location>
        <begin position="232"/>
        <end position="259"/>
    </location>
</feature>
<keyword evidence="1 4" id="KW-0479">Metal-binding</keyword>
<feature type="region of interest" description="Disordered" evidence="5">
    <location>
        <begin position="1"/>
        <end position="228"/>
    </location>
</feature>
<evidence type="ECO:0000256" key="4">
    <source>
        <dbReference type="PROSITE-ProRule" id="PRU00723"/>
    </source>
</evidence>
<feature type="non-terminal residue" evidence="7">
    <location>
        <position position="1"/>
    </location>
</feature>
<evidence type="ECO:0000313" key="8">
    <source>
        <dbReference type="Proteomes" id="UP000712600"/>
    </source>
</evidence>
<organism evidence="7 8">
    <name type="scientific">Brassica cretica</name>
    <name type="common">Mustard</name>
    <dbReference type="NCBI Taxonomy" id="69181"/>
    <lineage>
        <taxon>Eukaryota</taxon>
        <taxon>Viridiplantae</taxon>
        <taxon>Streptophyta</taxon>
        <taxon>Embryophyta</taxon>
        <taxon>Tracheophyta</taxon>
        <taxon>Spermatophyta</taxon>
        <taxon>Magnoliopsida</taxon>
        <taxon>eudicotyledons</taxon>
        <taxon>Gunneridae</taxon>
        <taxon>Pentapetalae</taxon>
        <taxon>rosids</taxon>
        <taxon>malvids</taxon>
        <taxon>Brassicales</taxon>
        <taxon>Brassicaceae</taxon>
        <taxon>Brassiceae</taxon>
        <taxon>Brassica</taxon>
    </lineage>
</organism>
<feature type="compositionally biased region" description="Basic and acidic residues" evidence="5">
    <location>
        <begin position="513"/>
        <end position="546"/>
    </location>
</feature>
<comment type="caution">
    <text evidence="7">The sequence shown here is derived from an EMBL/GenBank/DDBJ whole genome shotgun (WGS) entry which is preliminary data.</text>
</comment>
<proteinExistence type="predicted"/>
<name>A0A8S9PV96_BRACR</name>
<gene>
    <name evidence="7" type="ORF">F2Q69_00046473</name>
</gene>
<protein>
    <recommendedName>
        <fullName evidence="6">C3H1-type domain-containing protein</fullName>
    </recommendedName>
</protein>
<dbReference type="Pfam" id="PF23030">
    <property type="entry name" value="SCAF11-like_C"/>
    <property type="match status" value="1"/>
</dbReference>
<evidence type="ECO:0000256" key="3">
    <source>
        <dbReference type="ARBA" id="ARBA00022833"/>
    </source>
</evidence>
<feature type="region of interest" description="Disordered" evidence="5">
    <location>
        <begin position="505"/>
        <end position="566"/>
    </location>
</feature>
<evidence type="ECO:0000256" key="5">
    <source>
        <dbReference type="SAM" id="MobiDB-lite"/>
    </source>
</evidence>
<keyword evidence="3 4" id="KW-0862">Zinc</keyword>
<dbReference type="InterPro" id="IPR057031">
    <property type="entry name" value="SFR19-like_C"/>
</dbReference>
<dbReference type="Gene3D" id="4.10.1000.10">
    <property type="entry name" value="Zinc finger, CCCH-type"/>
    <property type="match status" value="1"/>
</dbReference>
<evidence type="ECO:0000256" key="1">
    <source>
        <dbReference type="ARBA" id="ARBA00022723"/>
    </source>
</evidence>
<dbReference type="Proteomes" id="UP000712600">
    <property type="component" value="Unassembled WGS sequence"/>
</dbReference>
<feature type="zinc finger region" description="C3H1-type" evidence="4">
    <location>
        <begin position="232"/>
        <end position="259"/>
    </location>
</feature>
<feature type="compositionally biased region" description="Basic and acidic residues" evidence="5">
    <location>
        <begin position="101"/>
        <end position="119"/>
    </location>
</feature>
<feature type="compositionally biased region" description="Basic and acidic residues" evidence="5">
    <location>
        <begin position="261"/>
        <end position="304"/>
    </location>
</feature>
<feature type="compositionally biased region" description="Acidic residues" evidence="5">
    <location>
        <begin position="547"/>
        <end position="558"/>
    </location>
</feature>
<evidence type="ECO:0000256" key="2">
    <source>
        <dbReference type="ARBA" id="ARBA00022771"/>
    </source>
</evidence>
<dbReference type="AlphaFoldDB" id="A0A8S9PV96"/>
<keyword evidence="2 4" id="KW-0863">Zinc-finger</keyword>
<reference evidence="7" key="1">
    <citation type="submission" date="2019-12" db="EMBL/GenBank/DDBJ databases">
        <title>Genome sequencing and annotation of Brassica cretica.</title>
        <authorList>
            <person name="Studholme D.J."/>
            <person name="Sarris P."/>
        </authorList>
    </citation>
    <scope>NUCLEOTIDE SEQUENCE</scope>
    <source>
        <strain evidence="7">PFS-109/04</strain>
        <tissue evidence="7">Leaf</tissue>
    </source>
</reference>
<dbReference type="PANTHER" id="PTHR36886:SF11">
    <property type="entry name" value="C3H1-TYPE DOMAIN-CONTAINING PROTEIN"/>
    <property type="match status" value="1"/>
</dbReference>